<feature type="compositionally biased region" description="Low complexity" evidence="5">
    <location>
        <begin position="267"/>
        <end position="281"/>
    </location>
</feature>
<keyword evidence="9" id="KW-1185">Reference proteome</keyword>
<gene>
    <name evidence="8" type="ORF">LTR78_008247</name>
</gene>
<feature type="region of interest" description="Disordered" evidence="5">
    <location>
        <begin position="267"/>
        <end position="298"/>
    </location>
</feature>
<feature type="compositionally biased region" description="Polar residues" evidence="5">
    <location>
        <begin position="282"/>
        <end position="298"/>
    </location>
</feature>
<reference evidence="8" key="1">
    <citation type="submission" date="2023-07" db="EMBL/GenBank/DDBJ databases">
        <title>Black Yeasts Isolated from many extreme environments.</title>
        <authorList>
            <person name="Coleine C."/>
            <person name="Stajich J.E."/>
            <person name="Selbmann L."/>
        </authorList>
    </citation>
    <scope>NUCLEOTIDE SEQUENCE</scope>
    <source>
        <strain evidence="8">CCFEE 5485</strain>
    </source>
</reference>
<feature type="transmembrane region" description="Helical" evidence="6">
    <location>
        <begin position="340"/>
        <end position="361"/>
    </location>
</feature>
<feature type="transmembrane region" description="Helical" evidence="6">
    <location>
        <begin position="114"/>
        <end position="134"/>
    </location>
</feature>
<accession>A0AAE0WH20</accession>
<dbReference type="PANTHER" id="PTHR22911">
    <property type="entry name" value="ACYL-MALONYL CONDENSING ENZYME-RELATED"/>
    <property type="match status" value="1"/>
</dbReference>
<dbReference type="InterPro" id="IPR000620">
    <property type="entry name" value="EamA_dom"/>
</dbReference>
<feature type="transmembrane region" description="Helical" evidence="6">
    <location>
        <begin position="154"/>
        <end position="174"/>
    </location>
</feature>
<feature type="domain" description="EamA" evidence="7">
    <location>
        <begin position="148"/>
        <end position="258"/>
    </location>
</feature>
<evidence type="ECO:0000256" key="3">
    <source>
        <dbReference type="ARBA" id="ARBA00022989"/>
    </source>
</evidence>
<protein>
    <recommendedName>
        <fullName evidence="7">EamA domain-containing protein</fullName>
    </recommendedName>
</protein>
<dbReference type="EMBL" id="JAUTXT010000038">
    <property type="protein sequence ID" value="KAK3671881.1"/>
    <property type="molecule type" value="Genomic_DNA"/>
</dbReference>
<evidence type="ECO:0000256" key="4">
    <source>
        <dbReference type="ARBA" id="ARBA00023136"/>
    </source>
</evidence>
<dbReference type="PANTHER" id="PTHR22911:SF6">
    <property type="entry name" value="SOLUTE CARRIER FAMILY 35 MEMBER G1"/>
    <property type="match status" value="1"/>
</dbReference>
<comment type="subcellular location">
    <subcellularLocation>
        <location evidence="1">Membrane</location>
        <topology evidence="1">Multi-pass membrane protein</topology>
    </subcellularLocation>
</comment>
<dbReference type="GO" id="GO:0016020">
    <property type="term" value="C:membrane"/>
    <property type="evidence" value="ECO:0007669"/>
    <property type="project" value="UniProtKB-SubCell"/>
</dbReference>
<sequence length="502" mass="54366">MSLPPRSEETLQDKSSVCHDDYLSTIQAGDSRSSTPEFEQLSKADAYPKTNGFLSAPLSGPIRPLSPDTLSILSADEYEQIHPTVSHPHSENGVPPISGRNAQPRGSRARFHAFYVRNLGLGYMLLAQVFGTLMNVTTRLLEIEGNNGKGMHPFQILFARMGITVVLASGYMWYKRTPDFPFGKHEVRWLLVARGFGGFFGVTGMYWSLLYLPLADATVITFLAPALACWACSILIKEPFGRLEQIAGLVSLVGVVLIAKPTSMLPGFGSSSESPPASGSSDTISSANGTASSGDASNYDNVTPSQRLMAVSLALMGVLGAATAYTTIRWIGKRAHPLISVNYFAAWCTLVSTIMMFSLPWVGFLLPANLKEWGYLIFLGTCGFIMQFLLAAGLAYEKSSRATNITYTQMLFALGFDKLIFGHTPDLMSIAGSSLILGSAIVVATMADAGKHSNKKEQVHGSADVEAQQGLMNGFESDRHNEQVGGESEQLPLQEIQLRTLR</sequence>
<organism evidence="8 9">
    <name type="scientific">Recurvomyces mirabilis</name>
    <dbReference type="NCBI Taxonomy" id="574656"/>
    <lineage>
        <taxon>Eukaryota</taxon>
        <taxon>Fungi</taxon>
        <taxon>Dikarya</taxon>
        <taxon>Ascomycota</taxon>
        <taxon>Pezizomycotina</taxon>
        <taxon>Dothideomycetes</taxon>
        <taxon>Dothideomycetidae</taxon>
        <taxon>Mycosphaerellales</taxon>
        <taxon>Teratosphaeriaceae</taxon>
        <taxon>Recurvomyces</taxon>
    </lineage>
</organism>
<dbReference type="InterPro" id="IPR037185">
    <property type="entry name" value="EmrE-like"/>
</dbReference>
<evidence type="ECO:0000256" key="1">
    <source>
        <dbReference type="ARBA" id="ARBA00004141"/>
    </source>
</evidence>
<feature type="region of interest" description="Disordered" evidence="5">
    <location>
        <begin position="85"/>
        <end position="104"/>
    </location>
</feature>
<name>A0AAE0WH20_9PEZI</name>
<dbReference type="Proteomes" id="UP001274830">
    <property type="component" value="Unassembled WGS sequence"/>
</dbReference>
<evidence type="ECO:0000256" key="5">
    <source>
        <dbReference type="SAM" id="MobiDB-lite"/>
    </source>
</evidence>
<keyword evidence="2 6" id="KW-0812">Transmembrane</keyword>
<evidence type="ECO:0000256" key="2">
    <source>
        <dbReference type="ARBA" id="ARBA00022692"/>
    </source>
</evidence>
<proteinExistence type="predicted"/>
<dbReference type="Pfam" id="PF00892">
    <property type="entry name" value="EamA"/>
    <property type="match status" value="2"/>
</dbReference>
<evidence type="ECO:0000259" key="7">
    <source>
        <dbReference type="Pfam" id="PF00892"/>
    </source>
</evidence>
<feature type="transmembrane region" description="Helical" evidence="6">
    <location>
        <begin position="248"/>
        <end position="268"/>
    </location>
</feature>
<dbReference type="SUPFAM" id="SSF103481">
    <property type="entry name" value="Multidrug resistance efflux transporter EmrE"/>
    <property type="match status" value="2"/>
</dbReference>
<evidence type="ECO:0000313" key="9">
    <source>
        <dbReference type="Proteomes" id="UP001274830"/>
    </source>
</evidence>
<keyword evidence="4 6" id="KW-0472">Membrane</keyword>
<feature type="transmembrane region" description="Helical" evidence="6">
    <location>
        <begin position="308"/>
        <end position="328"/>
    </location>
</feature>
<comment type="caution">
    <text evidence="8">The sequence shown here is derived from an EMBL/GenBank/DDBJ whole genome shotgun (WGS) entry which is preliminary data.</text>
</comment>
<evidence type="ECO:0000313" key="8">
    <source>
        <dbReference type="EMBL" id="KAK3671881.1"/>
    </source>
</evidence>
<feature type="transmembrane region" description="Helical" evidence="6">
    <location>
        <begin position="373"/>
        <end position="395"/>
    </location>
</feature>
<feature type="transmembrane region" description="Helical" evidence="6">
    <location>
        <begin position="186"/>
        <end position="207"/>
    </location>
</feature>
<keyword evidence="3 6" id="KW-1133">Transmembrane helix</keyword>
<evidence type="ECO:0000256" key="6">
    <source>
        <dbReference type="SAM" id="Phobius"/>
    </source>
</evidence>
<dbReference type="AlphaFoldDB" id="A0AAE0WH20"/>
<feature type="transmembrane region" description="Helical" evidence="6">
    <location>
        <begin position="219"/>
        <end position="236"/>
    </location>
</feature>
<feature type="domain" description="EamA" evidence="7">
    <location>
        <begin position="311"/>
        <end position="444"/>
    </location>
</feature>